<feature type="transmembrane region" description="Helical" evidence="6">
    <location>
        <begin position="93"/>
        <end position="111"/>
    </location>
</feature>
<evidence type="ECO:0000256" key="2">
    <source>
        <dbReference type="ARBA" id="ARBA00022475"/>
    </source>
</evidence>
<evidence type="ECO:0000256" key="1">
    <source>
        <dbReference type="ARBA" id="ARBA00004651"/>
    </source>
</evidence>
<dbReference type="GO" id="GO:0005886">
    <property type="term" value="C:plasma membrane"/>
    <property type="evidence" value="ECO:0007669"/>
    <property type="project" value="UniProtKB-SubCell"/>
</dbReference>
<comment type="caution">
    <text evidence="8">The sequence shown here is derived from an EMBL/GenBank/DDBJ whole genome shotgun (WGS) entry which is preliminary data.</text>
</comment>
<accession>A0A935KBG1</accession>
<keyword evidence="5 6" id="KW-0472">Membrane</keyword>
<dbReference type="InterPro" id="IPR032816">
    <property type="entry name" value="VTT_dom"/>
</dbReference>
<feature type="transmembrane region" description="Helical" evidence="6">
    <location>
        <begin position="139"/>
        <end position="160"/>
    </location>
</feature>
<organism evidence="8 9">
    <name type="scientific">Candidatus Dechloromonas phosphorivorans</name>
    <dbReference type="NCBI Taxonomy" id="2899244"/>
    <lineage>
        <taxon>Bacteria</taxon>
        <taxon>Pseudomonadati</taxon>
        <taxon>Pseudomonadota</taxon>
        <taxon>Betaproteobacteria</taxon>
        <taxon>Rhodocyclales</taxon>
        <taxon>Azonexaceae</taxon>
        <taxon>Dechloromonas</taxon>
    </lineage>
</organism>
<gene>
    <name evidence="8" type="ORF">IPJ38_11660</name>
</gene>
<dbReference type="AlphaFoldDB" id="A0A935KBG1"/>
<reference evidence="8 9" key="1">
    <citation type="submission" date="2020-10" db="EMBL/GenBank/DDBJ databases">
        <title>Connecting structure to function with the recovery of over 1000 high-quality activated sludge metagenome-assembled genomes encoding full-length rRNA genes using long-read sequencing.</title>
        <authorList>
            <person name="Singleton C.M."/>
            <person name="Petriglieri F."/>
            <person name="Kristensen J.M."/>
            <person name="Kirkegaard R.H."/>
            <person name="Michaelsen T.Y."/>
            <person name="Andersen M.H."/>
            <person name="Karst S.M."/>
            <person name="Dueholm M.S."/>
            <person name="Nielsen P.H."/>
            <person name="Albertsen M."/>
        </authorList>
    </citation>
    <scope>NUCLEOTIDE SEQUENCE [LARGE SCALE GENOMIC DNA]</scope>
    <source>
        <strain evidence="8">EsbW_18-Q3-R4-48_BATAC.463</strain>
    </source>
</reference>
<sequence>MTTRETDLAALKKRAWLLALLILSLIGLGLAWRWTSLGEWFDIQRLVGLLHEQGGSIRPLAALAWVALASVVAIPLAVIIMVSAIAFGPWYGIAYALTGASLGAVISYWVGSHLGHEALCRLAGERVNQLSSRLAKRGILSVIAIRMVPIAPFAIVNMIAGTTHIRLADFFFGTWLGMLPGALVITVFADQIVLALSDPGWGAGLIVAVTIALIVGGGVFIRCWKK</sequence>
<protein>
    <recommendedName>
        <fullName evidence="6">TVP38/TMEM64 family membrane protein</fullName>
    </recommendedName>
</protein>
<evidence type="ECO:0000313" key="8">
    <source>
        <dbReference type="EMBL" id="MBK7415661.1"/>
    </source>
</evidence>
<dbReference type="Proteomes" id="UP000739411">
    <property type="component" value="Unassembled WGS sequence"/>
</dbReference>
<dbReference type="PANTHER" id="PTHR12677">
    <property type="entry name" value="GOLGI APPARATUS MEMBRANE PROTEIN TVP38-RELATED"/>
    <property type="match status" value="1"/>
</dbReference>
<feature type="transmembrane region" description="Helical" evidence="6">
    <location>
        <begin position="201"/>
        <end position="221"/>
    </location>
</feature>
<evidence type="ECO:0000256" key="6">
    <source>
        <dbReference type="RuleBase" id="RU366058"/>
    </source>
</evidence>
<keyword evidence="4 6" id="KW-1133">Transmembrane helix</keyword>
<dbReference type="Pfam" id="PF09335">
    <property type="entry name" value="VTT_dom"/>
    <property type="match status" value="1"/>
</dbReference>
<keyword evidence="3 6" id="KW-0812">Transmembrane</keyword>
<comment type="similarity">
    <text evidence="6">Belongs to the TVP38/TMEM64 family.</text>
</comment>
<evidence type="ECO:0000313" key="9">
    <source>
        <dbReference type="Proteomes" id="UP000739411"/>
    </source>
</evidence>
<proteinExistence type="inferred from homology"/>
<evidence type="ECO:0000256" key="3">
    <source>
        <dbReference type="ARBA" id="ARBA00022692"/>
    </source>
</evidence>
<feature type="transmembrane region" description="Helical" evidence="6">
    <location>
        <begin position="167"/>
        <end position="189"/>
    </location>
</feature>
<keyword evidence="2 6" id="KW-1003">Cell membrane</keyword>
<dbReference type="PANTHER" id="PTHR12677:SF59">
    <property type="entry name" value="GOLGI APPARATUS MEMBRANE PROTEIN TVP38-RELATED"/>
    <property type="match status" value="1"/>
</dbReference>
<name>A0A935KBG1_9RHOO</name>
<dbReference type="EMBL" id="JADJMS010000022">
    <property type="protein sequence ID" value="MBK7415661.1"/>
    <property type="molecule type" value="Genomic_DNA"/>
</dbReference>
<evidence type="ECO:0000259" key="7">
    <source>
        <dbReference type="Pfam" id="PF09335"/>
    </source>
</evidence>
<dbReference type="InterPro" id="IPR015414">
    <property type="entry name" value="TMEM64"/>
</dbReference>
<evidence type="ECO:0000256" key="4">
    <source>
        <dbReference type="ARBA" id="ARBA00022989"/>
    </source>
</evidence>
<feature type="transmembrane region" description="Helical" evidence="6">
    <location>
        <begin position="62"/>
        <end position="86"/>
    </location>
</feature>
<comment type="subcellular location">
    <subcellularLocation>
        <location evidence="1 6">Cell membrane</location>
        <topology evidence="1 6">Multi-pass membrane protein</topology>
    </subcellularLocation>
</comment>
<feature type="domain" description="VTT" evidence="7">
    <location>
        <begin position="74"/>
        <end position="189"/>
    </location>
</feature>
<evidence type="ECO:0000256" key="5">
    <source>
        <dbReference type="ARBA" id="ARBA00023136"/>
    </source>
</evidence>